<reference evidence="1" key="1">
    <citation type="submission" date="2022-10" db="EMBL/GenBank/DDBJ databases">
        <title>Genome Sequence of Xylaria curta.</title>
        <authorList>
            <person name="Buettner E."/>
        </authorList>
    </citation>
    <scope>NUCLEOTIDE SEQUENCE</scope>
    <source>
        <strain evidence="1">Babe10</strain>
    </source>
</reference>
<sequence>MDPLDFEAEVYTGLWRDWSRASAFGHILTLSRTDANLLIAFTAFFIAFVSSRFWRILSLLCHRYYSTSEPRHALYHQQQVILRNAITPESAWLSLVYLWWAWRKLGFKRRLTVLSLSGLAAFTVVAFTVAGGFSASISSAVGDKVLVNSNNCGLLTIPDNNTLQTFYDKVYSVQLSNSANYAQQCYATNRSGLLNCNLFIKDHLPSVIRYDAPCPFSGGICRSNTSNVRLDSGLININDDLGLNTDNMKAISLRYVLHCAPLVTDGYTSLVNTSIGGLVRYHYGQRLYGHPGDLRWQDFVYQASDVTYQTRRVPEQAGDKPVGNRFKLIGTKSPIVNGQASDQRNEYLFIPKLSRSDGDVSIIFLEGNGVVFLQPIDDDWYQATAIGGRASYGRNNGTFAYFIPQEAASPMGCVEQYQYCNIGQCGPLASFNDAYIGAAPHFNLTSEEANQDQISLDNYQANILYWLGNILASSPTTIIDVISSLGPSSLSSISLFIAGIQYTDYQPGLWKRDAQNWFNIVLSVIQNAFTSVVLHPANPEYQDILTTPKSKFQEELCNRQTIRSMNHNSFSVFGLIFTYVVGGLIVIASALIEPVLRSLQRRYKYRTYEELEWTTNEYLQLHRLAQEEAGYGKWSNCTEAVPITGLDEMLGNLDIEDLEHPIIRKRPGEPEKSDVPEDYNASSSSSSDERVEAEETPIQVTSLEASNSNRDVVFYIDEEECISADEAAIAMALTNDLDEDLEPASYQHHNDDIPEPRLG</sequence>
<protein>
    <submittedName>
        <fullName evidence="1">Uncharacterized protein</fullName>
    </submittedName>
</protein>
<dbReference type="EMBL" id="JAPDGR010001054">
    <property type="protein sequence ID" value="KAJ2985736.1"/>
    <property type="molecule type" value="Genomic_DNA"/>
</dbReference>
<gene>
    <name evidence="1" type="ORF">NUW58_g5373</name>
</gene>
<organism evidence="1 2">
    <name type="scientific">Xylaria curta</name>
    <dbReference type="NCBI Taxonomy" id="42375"/>
    <lineage>
        <taxon>Eukaryota</taxon>
        <taxon>Fungi</taxon>
        <taxon>Dikarya</taxon>
        <taxon>Ascomycota</taxon>
        <taxon>Pezizomycotina</taxon>
        <taxon>Sordariomycetes</taxon>
        <taxon>Xylariomycetidae</taxon>
        <taxon>Xylariales</taxon>
        <taxon>Xylariaceae</taxon>
        <taxon>Xylaria</taxon>
    </lineage>
</organism>
<evidence type="ECO:0000313" key="1">
    <source>
        <dbReference type="EMBL" id="KAJ2985736.1"/>
    </source>
</evidence>
<evidence type="ECO:0000313" key="2">
    <source>
        <dbReference type="Proteomes" id="UP001143856"/>
    </source>
</evidence>
<accession>A0ACC1P4V8</accession>
<proteinExistence type="predicted"/>
<keyword evidence="2" id="KW-1185">Reference proteome</keyword>
<comment type="caution">
    <text evidence="1">The sequence shown here is derived from an EMBL/GenBank/DDBJ whole genome shotgun (WGS) entry which is preliminary data.</text>
</comment>
<dbReference type="Proteomes" id="UP001143856">
    <property type="component" value="Unassembled WGS sequence"/>
</dbReference>
<name>A0ACC1P4V8_9PEZI</name>